<feature type="transmembrane region" description="Helical" evidence="1">
    <location>
        <begin position="6"/>
        <end position="31"/>
    </location>
</feature>
<reference evidence="2" key="1">
    <citation type="submission" date="2018-12" db="EMBL/GenBank/DDBJ databases">
        <title>Novel natural products biosynthetic potential of the class Ktedonobacteria.</title>
        <authorList>
            <person name="Zheng Y."/>
            <person name="Saitou A."/>
            <person name="Wang C.M."/>
            <person name="Toyoda A."/>
            <person name="Minakuchi Y."/>
            <person name="Sekiguchi Y."/>
            <person name="Ueda K."/>
            <person name="Takano H."/>
            <person name="Sakai Y."/>
            <person name="Yokota A."/>
            <person name="Yabe S."/>
        </authorList>
    </citation>
    <scope>NUCLEOTIDE SEQUENCE</scope>
    <source>
        <strain evidence="2">A3-2</strain>
    </source>
</reference>
<feature type="transmembrane region" description="Helical" evidence="1">
    <location>
        <begin position="131"/>
        <end position="152"/>
    </location>
</feature>
<gene>
    <name evidence="2" type="ORF">KTA_17640</name>
</gene>
<feature type="transmembrane region" description="Helical" evidence="1">
    <location>
        <begin position="158"/>
        <end position="178"/>
    </location>
</feature>
<protein>
    <recommendedName>
        <fullName evidence="3">DUF2269 domain-containing protein</fullName>
    </recommendedName>
</protein>
<keyword evidence="1" id="KW-1133">Transmembrane helix</keyword>
<dbReference type="AlphaFoldDB" id="A0A455T4W0"/>
<keyword evidence="1" id="KW-0472">Membrane</keyword>
<sequence length="206" mass="22396">MLDWYHLVLFLHILGALGLFMGVAIELTAMIGASQARSVEAVRVWSSVNRPLALFMPLTSSVIFFAGLAMLLGAWGWRHAWLDVSLVLFLLIGLVVSPVNGAHGRRLGALLAQASEGPVSLELRQALTYPLHWATTITTSFLAIGIVFLMVIKPDLAGTLVTILIALIFGIISSWLMIRRNRASATAVPHELLSATHLPRQPRSEG</sequence>
<dbReference type="Pfam" id="PF10027">
    <property type="entry name" value="DUF2269"/>
    <property type="match status" value="1"/>
</dbReference>
<name>A0A455T4W0_9CHLR</name>
<dbReference type="InterPro" id="IPR018729">
    <property type="entry name" value="DUF2269_transmembrane"/>
</dbReference>
<proteinExistence type="predicted"/>
<evidence type="ECO:0008006" key="3">
    <source>
        <dbReference type="Google" id="ProtNLM"/>
    </source>
</evidence>
<keyword evidence="1" id="KW-0812">Transmembrane</keyword>
<organism evidence="2">
    <name type="scientific">Thermogemmatispora argillosa</name>
    <dbReference type="NCBI Taxonomy" id="2045280"/>
    <lineage>
        <taxon>Bacteria</taxon>
        <taxon>Bacillati</taxon>
        <taxon>Chloroflexota</taxon>
        <taxon>Ktedonobacteria</taxon>
        <taxon>Thermogemmatisporales</taxon>
        <taxon>Thermogemmatisporaceae</taxon>
        <taxon>Thermogemmatispora</taxon>
    </lineage>
</organism>
<feature type="transmembrane region" description="Helical" evidence="1">
    <location>
        <begin position="52"/>
        <end position="74"/>
    </location>
</feature>
<evidence type="ECO:0000313" key="2">
    <source>
        <dbReference type="EMBL" id="BBH93565.1"/>
    </source>
</evidence>
<dbReference type="EMBL" id="AP019377">
    <property type="protein sequence ID" value="BBH93565.1"/>
    <property type="molecule type" value="Genomic_DNA"/>
</dbReference>
<accession>A0A455T4W0</accession>
<evidence type="ECO:0000256" key="1">
    <source>
        <dbReference type="SAM" id="Phobius"/>
    </source>
</evidence>
<feature type="transmembrane region" description="Helical" evidence="1">
    <location>
        <begin position="80"/>
        <end position="99"/>
    </location>
</feature>